<comment type="caution">
    <text evidence="3">The sequence shown here is derived from an EMBL/GenBank/DDBJ whole genome shotgun (WGS) entry which is preliminary data.</text>
</comment>
<evidence type="ECO:0000259" key="2">
    <source>
        <dbReference type="Pfam" id="PF17761"/>
    </source>
</evidence>
<dbReference type="PANTHER" id="PTHR30547:SF5">
    <property type="entry name" value="NUCLEASE YHCG-RELATED"/>
    <property type="match status" value="1"/>
</dbReference>
<dbReference type="InterPro" id="IPR009362">
    <property type="entry name" value="YhcG_C"/>
</dbReference>
<dbReference type="Pfam" id="PF17761">
    <property type="entry name" value="DUF1016_N"/>
    <property type="match status" value="1"/>
</dbReference>
<dbReference type="Proteomes" id="UP001606210">
    <property type="component" value="Unassembled WGS sequence"/>
</dbReference>
<dbReference type="RefSeq" id="WP_394478902.1">
    <property type="nucleotide sequence ID" value="NZ_JBIGHV010000004.1"/>
</dbReference>
<dbReference type="Gene3D" id="3.40.1350.10">
    <property type="match status" value="1"/>
</dbReference>
<feature type="domain" description="YhcG PDDEXK nuclease" evidence="1">
    <location>
        <begin position="210"/>
        <end position="361"/>
    </location>
</feature>
<dbReference type="Pfam" id="PF06250">
    <property type="entry name" value="YhcG_C"/>
    <property type="match status" value="1"/>
</dbReference>
<dbReference type="InterPro" id="IPR041527">
    <property type="entry name" value="YhcG_N"/>
</dbReference>
<organism evidence="3 4">
    <name type="scientific">Pelomonas parva</name>
    <dbReference type="NCBI Taxonomy" id="3299032"/>
    <lineage>
        <taxon>Bacteria</taxon>
        <taxon>Pseudomonadati</taxon>
        <taxon>Pseudomonadota</taxon>
        <taxon>Betaproteobacteria</taxon>
        <taxon>Burkholderiales</taxon>
        <taxon>Sphaerotilaceae</taxon>
        <taxon>Roseateles</taxon>
    </lineage>
</organism>
<dbReference type="PANTHER" id="PTHR30547">
    <property type="entry name" value="UNCHARACTERIZED PROTEIN YHCG-RELATED"/>
    <property type="match status" value="1"/>
</dbReference>
<dbReference type="InterPro" id="IPR053148">
    <property type="entry name" value="PD-DEXK-like_domain"/>
</dbReference>
<evidence type="ECO:0000313" key="3">
    <source>
        <dbReference type="EMBL" id="MFG6430547.1"/>
    </source>
</evidence>
<dbReference type="InterPro" id="IPR011856">
    <property type="entry name" value="tRNA_endonuc-like_dom_sf"/>
</dbReference>
<name>A0ABW7F1N8_9BURK</name>
<protein>
    <submittedName>
        <fullName evidence="3">YhcG family protein</fullName>
    </submittedName>
</protein>
<accession>A0ABW7F1N8</accession>
<gene>
    <name evidence="3" type="ORF">ACG00Y_11520</name>
</gene>
<sequence>MSELIPGGADAGPGYTGIHGDIVVLLEAARHAAARSVNALMTASYWEIGRRIVEFEQGGRGRATYGEDLIKRLGADLTRQFGRGFGWRNLAQMRSFYLAWPADQILQTVSAKSSGRQILQTMSGESPDLPALSQAFPLPWSAYVRLLSVKSDAALAFYETEALRCGWSVRQLDRQVSSQFYERLALSRNKAAMLQKAEAAEISDAVTPEQALKDPFVLEFLNLKDEYSESDLEAALIQHLADFLLELGDDFAYVGRQRRLRIDDNWFRVDLLFFHRRLKCLVVIDLKVGRFSYADAGQMHLYLNYAREHWMKPGENPPVGLILCAEKGAAEARYALEGLPNTVLAAEYQTVLPDEKLLADELDRTRRELDARRVGGGDVEAGQ</sequence>
<proteinExistence type="predicted"/>
<evidence type="ECO:0000313" key="4">
    <source>
        <dbReference type="Proteomes" id="UP001606210"/>
    </source>
</evidence>
<keyword evidence="4" id="KW-1185">Reference proteome</keyword>
<feature type="domain" description="YhcG N-terminal" evidence="2">
    <location>
        <begin position="22"/>
        <end position="183"/>
    </location>
</feature>
<evidence type="ECO:0000259" key="1">
    <source>
        <dbReference type="Pfam" id="PF06250"/>
    </source>
</evidence>
<reference evidence="3 4" key="1">
    <citation type="submission" date="2024-08" db="EMBL/GenBank/DDBJ databases">
        <authorList>
            <person name="Lu H."/>
        </authorList>
    </citation>
    <scope>NUCLEOTIDE SEQUENCE [LARGE SCALE GENOMIC DNA]</scope>
    <source>
        <strain evidence="3 4">LYH14W</strain>
    </source>
</reference>
<dbReference type="EMBL" id="JBIGHV010000004">
    <property type="protein sequence ID" value="MFG6430547.1"/>
    <property type="molecule type" value="Genomic_DNA"/>
</dbReference>